<protein>
    <submittedName>
        <fullName evidence="3">Uncharacterized protein</fullName>
    </submittedName>
</protein>
<evidence type="ECO:0000256" key="1">
    <source>
        <dbReference type="SAM" id="Phobius"/>
    </source>
</evidence>
<gene>
    <name evidence="3" type="ORF">PT974_06953</name>
</gene>
<feature type="chain" id="PRO_5046462252" evidence="2">
    <location>
        <begin position="20"/>
        <end position="324"/>
    </location>
</feature>
<evidence type="ECO:0000313" key="4">
    <source>
        <dbReference type="Proteomes" id="UP001338125"/>
    </source>
</evidence>
<feature type="transmembrane region" description="Helical" evidence="1">
    <location>
        <begin position="233"/>
        <end position="257"/>
    </location>
</feature>
<comment type="caution">
    <text evidence="3">The sequence shown here is derived from an EMBL/GenBank/DDBJ whole genome shotgun (WGS) entry which is preliminary data.</text>
</comment>
<keyword evidence="1" id="KW-1133">Transmembrane helix</keyword>
<dbReference type="EMBL" id="JAVFKD010000012">
    <property type="protein sequence ID" value="KAK5993521.1"/>
    <property type="molecule type" value="Genomic_DNA"/>
</dbReference>
<proteinExistence type="predicted"/>
<reference evidence="3 4" key="1">
    <citation type="submission" date="2024-01" db="EMBL/GenBank/DDBJ databases">
        <title>Complete genome of Cladobotryum mycophilum ATHUM6906.</title>
        <authorList>
            <person name="Christinaki A.C."/>
            <person name="Myridakis A.I."/>
            <person name="Kouvelis V.N."/>
        </authorList>
    </citation>
    <scope>NUCLEOTIDE SEQUENCE [LARGE SCALE GENOMIC DNA]</scope>
    <source>
        <strain evidence="3 4">ATHUM6906</strain>
    </source>
</reference>
<keyword evidence="1" id="KW-0812">Transmembrane</keyword>
<feature type="signal peptide" evidence="2">
    <location>
        <begin position="1"/>
        <end position="19"/>
    </location>
</feature>
<feature type="transmembrane region" description="Helical" evidence="1">
    <location>
        <begin position="58"/>
        <end position="80"/>
    </location>
</feature>
<dbReference type="Proteomes" id="UP001338125">
    <property type="component" value="Unassembled WGS sequence"/>
</dbReference>
<feature type="transmembrane region" description="Helical" evidence="1">
    <location>
        <begin position="192"/>
        <end position="221"/>
    </location>
</feature>
<accession>A0ABR0SMV9</accession>
<sequence>MAWRSILILWTLAFAKVNATDLNDFTNDLATNVGPLLALFGESMTKQYLSESTSFLDYFIFAMAPIGILTIMVSTIRLCGRPSLRAFIGRSQEGDGAVEAELCTSTSRDVCELFNRGSITRVLGRPNILELVYDPRYPNSEKELSISRHYFQNASEPETDGWREVKASGNDNSFAPNPNLSLNIGIKHQPRWVFFLIAILGFILQAGIIALAGTGVWIFGWNLNSGNSASRDYAPIMFITGTVLMCGGTWFCAYLIGETTRERYFQRNDCDPAMRPRLLWLQPGPQVIGDQSFDPFAYFENMHDPIQLWMSSQRIVSNKLYEKQ</sequence>
<keyword evidence="2" id="KW-0732">Signal</keyword>
<organism evidence="3 4">
    <name type="scientific">Cladobotryum mycophilum</name>
    <dbReference type="NCBI Taxonomy" id="491253"/>
    <lineage>
        <taxon>Eukaryota</taxon>
        <taxon>Fungi</taxon>
        <taxon>Dikarya</taxon>
        <taxon>Ascomycota</taxon>
        <taxon>Pezizomycotina</taxon>
        <taxon>Sordariomycetes</taxon>
        <taxon>Hypocreomycetidae</taxon>
        <taxon>Hypocreales</taxon>
        <taxon>Hypocreaceae</taxon>
        <taxon>Cladobotryum</taxon>
    </lineage>
</organism>
<name>A0ABR0SMV9_9HYPO</name>
<keyword evidence="4" id="KW-1185">Reference proteome</keyword>
<evidence type="ECO:0000256" key="2">
    <source>
        <dbReference type="SAM" id="SignalP"/>
    </source>
</evidence>
<evidence type="ECO:0000313" key="3">
    <source>
        <dbReference type="EMBL" id="KAK5993521.1"/>
    </source>
</evidence>
<keyword evidence="1" id="KW-0472">Membrane</keyword>